<protein>
    <submittedName>
        <fullName evidence="1">Uncharacterized protein</fullName>
    </submittedName>
</protein>
<proteinExistence type="predicted"/>
<keyword evidence="2" id="KW-1185">Reference proteome</keyword>
<name>A0A1F8A9R5_9EURO</name>
<dbReference type="RefSeq" id="XP_022391765.1">
    <property type="nucleotide sequence ID" value="XM_022530037.1"/>
</dbReference>
<comment type="caution">
    <text evidence="1">The sequence shown here is derived from an EMBL/GenBank/DDBJ whole genome shotgun (WGS) entry which is preliminary data.</text>
</comment>
<reference evidence="1 2" key="1">
    <citation type="journal article" date="2016" name="Genome Biol. Evol.">
        <title>Draft genome sequence of an aflatoxigenic Aspergillus species, A. bombycis.</title>
        <authorList>
            <person name="Moore G.G."/>
            <person name="Mack B.M."/>
            <person name="Beltz S.B."/>
            <person name="Gilbert M.K."/>
        </authorList>
    </citation>
    <scope>NUCLEOTIDE SEQUENCE [LARGE SCALE GENOMIC DNA]</scope>
    <source>
        <strain evidence="2">NRRL 26010</strain>
    </source>
</reference>
<dbReference type="Proteomes" id="UP000179179">
    <property type="component" value="Unassembled WGS sequence"/>
</dbReference>
<gene>
    <name evidence="1" type="ORF">ABOM_002907</name>
</gene>
<dbReference type="EMBL" id="LYCR01000018">
    <property type="protein sequence ID" value="OGM48048.1"/>
    <property type="molecule type" value="Genomic_DNA"/>
</dbReference>
<accession>A0A1F8A9R5</accession>
<evidence type="ECO:0000313" key="1">
    <source>
        <dbReference type="EMBL" id="OGM48048.1"/>
    </source>
</evidence>
<evidence type="ECO:0000313" key="2">
    <source>
        <dbReference type="Proteomes" id="UP000179179"/>
    </source>
</evidence>
<dbReference type="GeneID" id="34446297"/>
<organism evidence="1 2">
    <name type="scientific">Aspergillus bombycis</name>
    <dbReference type="NCBI Taxonomy" id="109264"/>
    <lineage>
        <taxon>Eukaryota</taxon>
        <taxon>Fungi</taxon>
        <taxon>Dikarya</taxon>
        <taxon>Ascomycota</taxon>
        <taxon>Pezizomycotina</taxon>
        <taxon>Eurotiomycetes</taxon>
        <taxon>Eurotiomycetidae</taxon>
        <taxon>Eurotiales</taxon>
        <taxon>Aspergillaceae</taxon>
        <taxon>Aspergillus</taxon>
    </lineage>
</organism>
<sequence length="286" mass="31457">MATISSDISLSAEPAPVAAACRPLAGLLAAYVVWTWSRMERLQVEAEAVQASLTTNEGTGNQWLVVLDLTKKAIEKPANHENGLRGIAYRFQWEGTVGIIKGIPGYSHEYPTQESSMTVNDQLAAMGIGRNDRSWGGRTTYSPTCNTGKEADQIFTPFNRRPSGGVVDWPTLAIETGASESYQRLQEDVRWWFKNSNGRWQLVPHPSNPDRALFKPITAASADNVPTRAAQPLVVTQRPYSAQEILVTPGTMGIPFEALYDRSRGPTETDVILTGNDVRDFARTSF</sequence>
<dbReference type="OrthoDB" id="76567at2759"/>
<dbReference type="AlphaFoldDB" id="A0A1F8A9R5"/>